<gene>
    <name evidence="3" type="ORF">JYP50_09930</name>
</gene>
<evidence type="ECO:0000313" key="4">
    <source>
        <dbReference type="Proteomes" id="UP000664303"/>
    </source>
</evidence>
<dbReference type="AlphaFoldDB" id="A0A939DEV5"/>
<dbReference type="Gene3D" id="3.30.300.30">
    <property type="match status" value="1"/>
</dbReference>
<dbReference type="PANTHER" id="PTHR24096:SF323">
    <property type="entry name" value="BLR3536 PROTEIN"/>
    <property type="match status" value="1"/>
</dbReference>
<dbReference type="InterPro" id="IPR045851">
    <property type="entry name" value="AMP-bd_C_sf"/>
</dbReference>
<dbReference type="Pfam" id="PF13193">
    <property type="entry name" value="AMP-binding_C"/>
    <property type="match status" value="1"/>
</dbReference>
<dbReference type="InterPro" id="IPR025110">
    <property type="entry name" value="AMP-bd_C"/>
</dbReference>
<reference evidence="3" key="1">
    <citation type="submission" date="2021-02" db="EMBL/GenBank/DDBJ databases">
        <title>PHA producing bacteria isolated from coastal sediment in Guangdong, Shenzhen.</title>
        <authorList>
            <person name="Zheng W."/>
            <person name="Yu S."/>
            <person name="Huang Y."/>
        </authorList>
    </citation>
    <scope>NUCLEOTIDE SEQUENCE</scope>
    <source>
        <strain evidence="3">TN14-10</strain>
    </source>
</reference>
<name>A0A939DEV5_9GAMM</name>
<protein>
    <submittedName>
        <fullName evidence="3">AMP-binding protein</fullName>
    </submittedName>
</protein>
<dbReference type="Pfam" id="PF00501">
    <property type="entry name" value="AMP-binding"/>
    <property type="match status" value="1"/>
</dbReference>
<dbReference type="SUPFAM" id="SSF56801">
    <property type="entry name" value="Acetyl-CoA synthetase-like"/>
    <property type="match status" value="1"/>
</dbReference>
<feature type="domain" description="AMP-dependent synthetase/ligase" evidence="1">
    <location>
        <begin position="16"/>
        <end position="347"/>
    </location>
</feature>
<evidence type="ECO:0000259" key="1">
    <source>
        <dbReference type="Pfam" id="PF00501"/>
    </source>
</evidence>
<evidence type="ECO:0000259" key="2">
    <source>
        <dbReference type="Pfam" id="PF13193"/>
    </source>
</evidence>
<keyword evidence="4" id="KW-1185">Reference proteome</keyword>
<feature type="domain" description="AMP-binding enzyme C-terminal" evidence="2">
    <location>
        <begin position="400"/>
        <end position="466"/>
    </location>
</feature>
<dbReference type="Gene3D" id="3.40.50.12780">
    <property type="entry name" value="N-terminal domain of ligase-like"/>
    <property type="match status" value="1"/>
</dbReference>
<comment type="caution">
    <text evidence="3">The sequence shown here is derived from an EMBL/GenBank/DDBJ whole genome shotgun (WGS) entry which is preliminary data.</text>
</comment>
<dbReference type="InterPro" id="IPR042099">
    <property type="entry name" value="ANL_N_sf"/>
</dbReference>
<dbReference type="RefSeq" id="WP_206560349.1">
    <property type="nucleotide sequence ID" value="NZ_JAFKCZ010000006.1"/>
</dbReference>
<organism evidence="3 4">
    <name type="scientific">Parahaliea mediterranea</name>
    <dbReference type="NCBI Taxonomy" id="651086"/>
    <lineage>
        <taxon>Bacteria</taxon>
        <taxon>Pseudomonadati</taxon>
        <taxon>Pseudomonadota</taxon>
        <taxon>Gammaproteobacteria</taxon>
        <taxon>Cellvibrionales</taxon>
        <taxon>Halieaceae</taxon>
        <taxon>Parahaliea</taxon>
    </lineage>
</organism>
<dbReference type="GO" id="GO:0016405">
    <property type="term" value="F:CoA-ligase activity"/>
    <property type="evidence" value="ECO:0007669"/>
    <property type="project" value="TreeGrafter"/>
</dbReference>
<dbReference type="InterPro" id="IPR000873">
    <property type="entry name" value="AMP-dep_synth/lig_dom"/>
</dbReference>
<dbReference type="Proteomes" id="UP000664303">
    <property type="component" value="Unassembled WGS sequence"/>
</dbReference>
<proteinExistence type="predicted"/>
<evidence type="ECO:0000313" key="3">
    <source>
        <dbReference type="EMBL" id="MBN7796911.1"/>
    </source>
</evidence>
<sequence length="489" mass="54329">MKSDNAKPYVQVIAELAAQEPERVAIYVEEQQLTIADLDRRSTRMAQAYRGLGVKYDDVVTLAMPNGIEVLVAILACWKVGALPNPISSSMPQAELIQLAERARPALIVADNASGLDYTCLPTDFEPGEDWPDEPLPDLPIVGGERALASGGSTGVPKLIIPSNRAELDAGSVLSLFQARDAAVVPGPLYHATPFTAVWQGILNGCTVVLMRRFDAEQFLQLIERHRVDRITLVPTMMLRIWNLPEDVRLRYDLSSLEMVISGGAPLPRWLMRAWIEWLGPDVMHEAYGPSERIGGTFISGHEWLQHPGSVGKPLPYCRIKILDKAYKECPPGEIGEIYFMPVSGPGSTYVYRGTESRRTEDGWESVGDMGYLDDEGYLYLADRRADMIVVNGRNIYPAEIEGAIEKYPTVRSCAVIGLPDEQSEQLIHAIVDCEPGSVDDQVLKSHLEALITPYKIPHRFEYVNRPLRNDAGKVRRSALREARLRAAQ</sequence>
<dbReference type="EMBL" id="JAFKCZ010000006">
    <property type="protein sequence ID" value="MBN7796911.1"/>
    <property type="molecule type" value="Genomic_DNA"/>
</dbReference>
<accession>A0A939DEV5</accession>
<dbReference type="PANTHER" id="PTHR24096">
    <property type="entry name" value="LONG-CHAIN-FATTY-ACID--COA LIGASE"/>
    <property type="match status" value="1"/>
</dbReference>